<reference evidence="7 8" key="1">
    <citation type="journal article" date="2016" name="Int. J. Syst. Evol. Microbiol.">
        <title>Pyruvatibacter mobilis gen. nov., sp. nov., a marine bacterium from the culture broth of Picochlorum sp. 122.</title>
        <authorList>
            <person name="Wang G."/>
            <person name="Tang M."/>
            <person name="Wu H."/>
            <person name="Dai S."/>
            <person name="Li T."/>
            <person name="Chen C."/>
            <person name="He H."/>
            <person name="Fan J."/>
            <person name="Xiang W."/>
            <person name="Li X."/>
        </authorList>
    </citation>
    <scope>NUCLEOTIDE SEQUENCE [LARGE SCALE GENOMIC DNA]</scope>
    <source>
        <strain evidence="7 8">GYP-11</strain>
    </source>
</reference>
<dbReference type="Pfam" id="PF00291">
    <property type="entry name" value="PALP"/>
    <property type="match status" value="1"/>
</dbReference>
<evidence type="ECO:0000256" key="5">
    <source>
        <dbReference type="PIRSR" id="PIRSR006278-2"/>
    </source>
</evidence>
<keyword evidence="3 5" id="KW-0663">Pyridoxal phosphate</keyword>
<feature type="active site" description="Nucleophile" evidence="4">
    <location>
        <position position="84"/>
    </location>
</feature>
<dbReference type="PANTHER" id="PTHR43780:SF2">
    <property type="entry name" value="1-AMINOCYCLOPROPANE-1-CARBOXYLATE DEAMINASE-RELATED"/>
    <property type="match status" value="1"/>
</dbReference>
<dbReference type="InterPro" id="IPR001926">
    <property type="entry name" value="TrpB-like_PALP"/>
</dbReference>
<feature type="domain" description="Tryptophan synthase beta chain-like PALP" evidence="6">
    <location>
        <begin position="16"/>
        <end position="328"/>
    </location>
</feature>
<dbReference type="Proteomes" id="UP000470384">
    <property type="component" value="Unassembled WGS sequence"/>
</dbReference>
<name>A0A845QAC2_9HYPH</name>
<evidence type="ECO:0000313" key="7">
    <source>
        <dbReference type="EMBL" id="NBG95387.1"/>
    </source>
</evidence>
<accession>A0A845QAC2</accession>
<dbReference type="GO" id="GO:0019148">
    <property type="term" value="F:D-cysteine desulfhydrase activity"/>
    <property type="evidence" value="ECO:0007669"/>
    <property type="project" value="TreeGrafter"/>
</dbReference>
<organism evidence="7 8">
    <name type="scientific">Pyruvatibacter mobilis</name>
    <dbReference type="NCBI Taxonomy" id="1712261"/>
    <lineage>
        <taxon>Bacteria</taxon>
        <taxon>Pseudomonadati</taxon>
        <taxon>Pseudomonadota</taxon>
        <taxon>Alphaproteobacteria</taxon>
        <taxon>Hyphomicrobiales</taxon>
        <taxon>Parvibaculaceae</taxon>
        <taxon>Pyruvatibacter</taxon>
    </lineage>
</organism>
<dbReference type="EMBL" id="WXYQ01000005">
    <property type="protein sequence ID" value="NBG95387.1"/>
    <property type="molecule type" value="Genomic_DNA"/>
</dbReference>
<feature type="modified residue" description="N6-(pyridoxal phosphate)lysine" evidence="5">
    <location>
        <position position="57"/>
    </location>
</feature>
<evidence type="ECO:0000256" key="3">
    <source>
        <dbReference type="ARBA" id="ARBA00022898"/>
    </source>
</evidence>
<evidence type="ECO:0000259" key="6">
    <source>
        <dbReference type="Pfam" id="PF00291"/>
    </source>
</evidence>
<gene>
    <name evidence="7" type="ORF">GTQ45_06540</name>
</gene>
<comment type="similarity">
    <text evidence="2">Belongs to the ACC deaminase/D-cysteine desulfhydrase family.</text>
</comment>
<sequence length="345" mass="35999">MMDSQFDKISREDLAGPPTPLMEMARFKAALETTGVTCPRLLVKREDLTQTAGGGNKIRKLEYLLADAKANGADVVITAGAVQSNHVRQTAGAASRLGLDCVGLLFSTVPNESDAYRTSGNVLLDDIFGADIRVFPGDANGREVFDEVIGEMVKAGRKAYVIPVGGSSDVGCLGYVRVFRELMEQTASTGGIDHVVVANGSSGTQAGLAAGASLYAPQVMVHGINVLSPDGEKARETTAALAGATMKRAEPDRAMSLSADEIILHEGFLGEGYGMPTPEMVAALQLVARTEGLLLDPVYSGKAMAGLIALIQVRTFAADETVVFMATGGTPGLFAYADALRSPAG</sequence>
<dbReference type="OrthoDB" id="9801249at2"/>
<evidence type="ECO:0000256" key="2">
    <source>
        <dbReference type="ARBA" id="ARBA00008639"/>
    </source>
</evidence>
<dbReference type="AlphaFoldDB" id="A0A845QAC2"/>
<dbReference type="InterPro" id="IPR027278">
    <property type="entry name" value="ACCD_DCysDesulf"/>
</dbReference>
<proteinExistence type="inferred from homology"/>
<evidence type="ECO:0000256" key="1">
    <source>
        <dbReference type="ARBA" id="ARBA00001933"/>
    </source>
</evidence>
<evidence type="ECO:0000313" key="8">
    <source>
        <dbReference type="Proteomes" id="UP000470384"/>
    </source>
</evidence>
<evidence type="ECO:0000256" key="4">
    <source>
        <dbReference type="PIRSR" id="PIRSR006278-1"/>
    </source>
</evidence>
<protein>
    <submittedName>
        <fullName evidence="7">Pyridoxal-phosphate dependent enzyme</fullName>
    </submittedName>
</protein>
<comment type="caution">
    <text evidence="7">The sequence shown here is derived from an EMBL/GenBank/DDBJ whole genome shotgun (WGS) entry which is preliminary data.</text>
</comment>
<dbReference type="SUPFAM" id="SSF53686">
    <property type="entry name" value="Tryptophan synthase beta subunit-like PLP-dependent enzymes"/>
    <property type="match status" value="1"/>
</dbReference>
<keyword evidence="8" id="KW-1185">Reference proteome</keyword>
<comment type="cofactor">
    <cofactor evidence="1">
        <name>pyridoxal 5'-phosphate</name>
        <dbReference type="ChEBI" id="CHEBI:597326"/>
    </cofactor>
</comment>
<dbReference type="Gene3D" id="3.40.50.1100">
    <property type="match status" value="2"/>
</dbReference>
<dbReference type="PANTHER" id="PTHR43780">
    <property type="entry name" value="1-AMINOCYCLOPROPANE-1-CARBOXYLATE DEAMINASE-RELATED"/>
    <property type="match status" value="1"/>
</dbReference>
<dbReference type="PIRSF" id="PIRSF006278">
    <property type="entry name" value="ACCD_DCysDesulf"/>
    <property type="match status" value="1"/>
</dbReference>
<dbReference type="InterPro" id="IPR036052">
    <property type="entry name" value="TrpB-like_PALP_sf"/>
</dbReference>